<sequence>MKSLNFTPIGLISSCFKEKFGIPRQPGLVTAAKAQLKLDKIFTEESVRELEGFSHIWLQFIFHQTESQGWKPMIRPPRLGGNKKVGVFASRSTFRPNPIGLSVVELEGIEMKSSGVVLHLKGCDLVDGTPILDIKPYLPYVDAIPEVEAGYAKEKPSSNMTVLMSDEIIQACHDASHRLGEDVEVLVRQLLELDPRPSYHENNTNDQRIYSMKLLDFDLRWQYCENNTIKVLSID</sequence>
<evidence type="ECO:0000259" key="3">
    <source>
        <dbReference type="PROSITE" id="PS51668"/>
    </source>
</evidence>
<evidence type="ECO:0000313" key="5">
    <source>
        <dbReference type="Proteomes" id="UP000294887"/>
    </source>
</evidence>
<accession>A0A4R1EPP1</accession>
<dbReference type="PROSITE" id="PS51257">
    <property type="entry name" value="PROKAR_LIPOPROTEIN"/>
    <property type="match status" value="1"/>
</dbReference>
<keyword evidence="4" id="KW-0808">Transferase</keyword>
<evidence type="ECO:0000256" key="1">
    <source>
        <dbReference type="ARBA" id="ARBA00022691"/>
    </source>
</evidence>
<dbReference type="Gene3D" id="2.40.30.70">
    <property type="entry name" value="YaeB-like"/>
    <property type="match status" value="1"/>
</dbReference>
<dbReference type="GO" id="GO:0008168">
    <property type="term" value="F:methyltransferase activity"/>
    <property type="evidence" value="ECO:0007669"/>
    <property type="project" value="UniProtKB-KW"/>
</dbReference>
<dbReference type="GO" id="GO:0032259">
    <property type="term" value="P:methylation"/>
    <property type="evidence" value="ECO:0007669"/>
    <property type="project" value="UniProtKB-KW"/>
</dbReference>
<dbReference type="PANTHER" id="PTHR12818:SF0">
    <property type="entry name" value="TRNA (ADENINE(37)-N6)-METHYLTRANSFERASE"/>
    <property type="match status" value="1"/>
</dbReference>
<name>A0A4R1EPP1_9GAMM</name>
<dbReference type="OrthoDB" id="9804309at2"/>
<proteinExistence type="inferred from homology"/>
<dbReference type="Gene3D" id="3.30.2310.10">
    <property type="entry name" value="YaeB-like"/>
    <property type="match status" value="1"/>
</dbReference>
<dbReference type="InterPro" id="IPR023370">
    <property type="entry name" value="TrmO-like_N"/>
</dbReference>
<dbReference type="InterPro" id="IPR040372">
    <property type="entry name" value="YaeB-like"/>
</dbReference>
<dbReference type="InterPro" id="IPR036413">
    <property type="entry name" value="YaeB-like_sf"/>
</dbReference>
<keyword evidence="5" id="KW-1185">Reference proteome</keyword>
<dbReference type="NCBIfam" id="TIGR00104">
    <property type="entry name" value="tRNA_TsaA"/>
    <property type="match status" value="1"/>
</dbReference>
<evidence type="ECO:0000313" key="4">
    <source>
        <dbReference type="EMBL" id="TCJ82973.1"/>
    </source>
</evidence>
<dbReference type="InterPro" id="IPR041369">
    <property type="entry name" value="TrmO_C"/>
</dbReference>
<dbReference type="PROSITE" id="PS01318">
    <property type="entry name" value="TSAA_1"/>
    <property type="match status" value="1"/>
</dbReference>
<keyword evidence="4" id="KW-0489">Methyltransferase</keyword>
<dbReference type="SUPFAM" id="SSF118196">
    <property type="entry name" value="YaeB-like"/>
    <property type="match status" value="1"/>
</dbReference>
<dbReference type="AlphaFoldDB" id="A0A4R1EPP1"/>
<dbReference type="RefSeq" id="WP_131907468.1">
    <property type="nucleotide sequence ID" value="NZ_BAAAFU010000007.1"/>
</dbReference>
<comment type="caution">
    <text evidence="4">The sequence shown here is derived from an EMBL/GenBank/DDBJ whole genome shotgun (WGS) entry which is preliminary data.</text>
</comment>
<dbReference type="Proteomes" id="UP000294887">
    <property type="component" value="Unassembled WGS sequence"/>
</dbReference>
<keyword evidence="1" id="KW-0949">S-adenosyl-L-methionine</keyword>
<dbReference type="PROSITE" id="PS51668">
    <property type="entry name" value="TSAA_2"/>
    <property type="match status" value="1"/>
</dbReference>
<dbReference type="Pfam" id="PF18389">
    <property type="entry name" value="TrmO_C"/>
    <property type="match status" value="1"/>
</dbReference>
<organism evidence="4 5">
    <name type="scientific">Cocleimonas flava</name>
    <dbReference type="NCBI Taxonomy" id="634765"/>
    <lineage>
        <taxon>Bacteria</taxon>
        <taxon>Pseudomonadati</taxon>
        <taxon>Pseudomonadota</taxon>
        <taxon>Gammaproteobacteria</taxon>
        <taxon>Thiotrichales</taxon>
        <taxon>Thiotrichaceae</taxon>
        <taxon>Cocleimonas</taxon>
    </lineage>
</organism>
<dbReference type="EMBL" id="SMFQ01000005">
    <property type="protein sequence ID" value="TCJ82973.1"/>
    <property type="molecule type" value="Genomic_DNA"/>
</dbReference>
<feature type="domain" description="TsaA-like" evidence="3">
    <location>
        <begin position="6"/>
        <end position="146"/>
    </location>
</feature>
<protein>
    <submittedName>
        <fullName evidence="4">tRNA-Thr(GGU) m(6)t(6)A37 methyltransferase TsaA</fullName>
    </submittedName>
</protein>
<dbReference type="InterPro" id="IPR036414">
    <property type="entry name" value="YaeB_N_sf"/>
</dbReference>
<dbReference type="CDD" id="cd09281">
    <property type="entry name" value="UPF0066"/>
    <property type="match status" value="1"/>
</dbReference>
<dbReference type="Pfam" id="PF01980">
    <property type="entry name" value="TrmO_N"/>
    <property type="match status" value="1"/>
</dbReference>
<dbReference type="InterPro" id="IPR023368">
    <property type="entry name" value="UPF0066_cons_site"/>
</dbReference>
<dbReference type="PANTHER" id="PTHR12818">
    <property type="entry name" value="TRNA (ADENINE(37)-N6)-METHYLTRANSFERASE"/>
    <property type="match status" value="1"/>
</dbReference>
<comment type="similarity">
    <text evidence="2">Belongs to the tRNA methyltransferase O family.</text>
</comment>
<gene>
    <name evidence="4" type="ORF">EV695_3711</name>
</gene>
<evidence type="ECO:0000256" key="2">
    <source>
        <dbReference type="ARBA" id="ARBA00033753"/>
    </source>
</evidence>
<reference evidence="4 5" key="1">
    <citation type="submission" date="2019-03" db="EMBL/GenBank/DDBJ databases">
        <title>Genomic Encyclopedia of Type Strains, Phase IV (KMG-IV): sequencing the most valuable type-strain genomes for metagenomic binning, comparative biology and taxonomic classification.</title>
        <authorList>
            <person name="Goeker M."/>
        </authorList>
    </citation>
    <scope>NUCLEOTIDE SEQUENCE [LARGE SCALE GENOMIC DNA]</scope>
    <source>
        <strain evidence="4 5">DSM 24830</strain>
    </source>
</reference>